<keyword evidence="10" id="KW-1185">Reference proteome</keyword>
<comment type="caution">
    <text evidence="9">The sequence shown here is derived from an EMBL/GenBank/DDBJ whole genome shotgun (WGS) entry which is preliminary data.</text>
</comment>
<dbReference type="Gene3D" id="3.40.605.10">
    <property type="entry name" value="Aldehyde Dehydrogenase, Chain A, domain 1"/>
    <property type="match status" value="1"/>
</dbReference>
<sequence length="465" mass="50634">METLLARQQDAHRRDGTPPVAVRIDRIDRAIGALVDHASDIADALSADFGHRSRQGSLVSDVAASIEPLKHAKRHVRRWMRRDHRSVSPAPLALLGARAWVDYQPKGVVGVIAPWNFPFNLTFAPLAGILAAGNRAMIKPSEFTPKSSALMQAMVAQAFDDSEVAVVTGDQAVGEAFAALPFDHLLFTGATAVAKHVMRAAAENLVPVTLELGGKSPAIIGRDADLDLAARRLLFGKTLNAGQICVAPDYALVPKESIDAFADALARNVAVMFPTFRDNPDYTSIINDRNKARLESYLRDAREKGAMVRELHAAGEALNDRRMPPTLVLGATDDMAVLRDEIFGPILPLVPYGRLEDAIAYVNARPRPLSLYYFGNGRADQEHVLANIVAGGVTLNDTIVHLTQDNLPFGGVGPSGMGAYHGVDGFRTFSHARSVYRQSRFDITAMLRPPYGKAIQRVLDFKIRR</sequence>
<organism evidence="9 10">
    <name type="scientific">Luteibacter yeojuensis</name>
    <dbReference type="NCBI Taxonomy" id="345309"/>
    <lineage>
        <taxon>Bacteria</taxon>
        <taxon>Pseudomonadati</taxon>
        <taxon>Pseudomonadota</taxon>
        <taxon>Gammaproteobacteria</taxon>
        <taxon>Lysobacterales</taxon>
        <taxon>Rhodanobacteraceae</taxon>
        <taxon>Luteibacter</taxon>
    </lineage>
</organism>
<dbReference type="InterPro" id="IPR016161">
    <property type="entry name" value="Ald_DH/histidinol_DH"/>
</dbReference>
<dbReference type="InterPro" id="IPR029510">
    <property type="entry name" value="Ald_DH_CS_GLU"/>
</dbReference>
<comment type="similarity">
    <text evidence="1 4 7">Belongs to the aldehyde dehydrogenase family.</text>
</comment>
<evidence type="ECO:0000256" key="5">
    <source>
        <dbReference type="PIRSR" id="PIRSR036492-1"/>
    </source>
</evidence>
<dbReference type="OrthoDB" id="5687308at2"/>
<evidence type="ECO:0000256" key="2">
    <source>
        <dbReference type="ARBA" id="ARBA00023002"/>
    </source>
</evidence>
<evidence type="ECO:0000256" key="1">
    <source>
        <dbReference type="ARBA" id="ARBA00009986"/>
    </source>
</evidence>
<keyword evidence="3" id="KW-0520">NAD</keyword>
<dbReference type="AlphaFoldDB" id="A0A0F3KZC1"/>
<feature type="domain" description="Aldehyde dehydrogenase" evidence="8">
    <location>
        <begin position="18"/>
        <end position="435"/>
    </location>
</feature>
<name>A0A0F3KZC1_9GAMM</name>
<dbReference type="EMBL" id="JZRB01000015">
    <property type="protein sequence ID" value="KJV35469.1"/>
    <property type="molecule type" value="Genomic_DNA"/>
</dbReference>
<protein>
    <recommendedName>
        <fullName evidence="4">Aldehyde dehydrogenase</fullName>
    </recommendedName>
</protein>
<evidence type="ECO:0000256" key="6">
    <source>
        <dbReference type="PROSITE-ProRule" id="PRU10007"/>
    </source>
</evidence>
<evidence type="ECO:0000259" key="8">
    <source>
        <dbReference type="Pfam" id="PF00171"/>
    </source>
</evidence>
<dbReference type="GO" id="GO:0005737">
    <property type="term" value="C:cytoplasm"/>
    <property type="evidence" value="ECO:0007669"/>
    <property type="project" value="TreeGrafter"/>
</dbReference>
<dbReference type="GO" id="GO:0006081">
    <property type="term" value="P:aldehyde metabolic process"/>
    <property type="evidence" value="ECO:0007669"/>
    <property type="project" value="InterPro"/>
</dbReference>
<keyword evidence="2 4" id="KW-0560">Oxidoreductase</keyword>
<dbReference type="Proteomes" id="UP000033651">
    <property type="component" value="Unassembled WGS sequence"/>
</dbReference>
<dbReference type="PIRSF" id="PIRSF036492">
    <property type="entry name" value="ALDH"/>
    <property type="match status" value="1"/>
</dbReference>
<dbReference type="InterPro" id="IPR016163">
    <property type="entry name" value="Ald_DH_C"/>
</dbReference>
<dbReference type="PANTHER" id="PTHR43570">
    <property type="entry name" value="ALDEHYDE DEHYDROGENASE"/>
    <property type="match status" value="1"/>
</dbReference>
<dbReference type="SUPFAM" id="SSF53720">
    <property type="entry name" value="ALDH-like"/>
    <property type="match status" value="1"/>
</dbReference>
<dbReference type="InterPro" id="IPR012394">
    <property type="entry name" value="Aldehyde_DH_NAD(P)"/>
</dbReference>
<evidence type="ECO:0000256" key="3">
    <source>
        <dbReference type="ARBA" id="ARBA00023027"/>
    </source>
</evidence>
<dbReference type="Gene3D" id="3.40.309.10">
    <property type="entry name" value="Aldehyde Dehydrogenase, Chain A, domain 2"/>
    <property type="match status" value="1"/>
</dbReference>
<accession>A0A0F3KZC1</accession>
<dbReference type="PANTHER" id="PTHR43570:SF20">
    <property type="entry name" value="ALDEHYDE DEHYDROGENASE ALDX-RELATED"/>
    <property type="match status" value="1"/>
</dbReference>
<dbReference type="PATRIC" id="fig|345309.4.peg.790"/>
<dbReference type="Pfam" id="PF00171">
    <property type="entry name" value="Aldedh"/>
    <property type="match status" value="1"/>
</dbReference>
<evidence type="ECO:0000256" key="7">
    <source>
        <dbReference type="RuleBase" id="RU003345"/>
    </source>
</evidence>
<gene>
    <name evidence="9" type="ORF">VI08_07880</name>
</gene>
<dbReference type="RefSeq" id="WP_045829020.1">
    <property type="nucleotide sequence ID" value="NZ_JZRB01000015.1"/>
</dbReference>
<proteinExistence type="inferred from homology"/>
<evidence type="ECO:0000313" key="9">
    <source>
        <dbReference type="EMBL" id="KJV35469.1"/>
    </source>
</evidence>
<evidence type="ECO:0000313" key="10">
    <source>
        <dbReference type="Proteomes" id="UP000033651"/>
    </source>
</evidence>
<evidence type="ECO:0000256" key="4">
    <source>
        <dbReference type="PIRNR" id="PIRNR036492"/>
    </source>
</evidence>
<reference evidence="9 10" key="1">
    <citation type="submission" date="2015-03" db="EMBL/GenBank/DDBJ databases">
        <title>Draft genome sequence of Luteibacter yeojuensis strain SU11.</title>
        <authorList>
            <person name="Sulaiman J."/>
            <person name="Priya K."/>
            <person name="Chan K.-G."/>
        </authorList>
    </citation>
    <scope>NUCLEOTIDE SEQUENCE [LARGE SCALE GENOMIC DNA]</scope>
    <source>
        <strain evidence="9 10">SU11</strain>
    </source>
</reference>
<dbReference type="PROSITE" id="PS00687">
    <property type="entry name" value="ALDEHYDE_DEHYDR_GLU"/>
    <property type="match status" value="1"/>
</dbReference>
<dbReference type="CDD" id="cd07133">
    <property type="entry name" value="ALDH_CALDH_CalB"/>
    <property type="match status" value="1"/>
</dbReference>
<feature type="active site" evidence="5">
    <location>
        <position position="245"/>
    </location>
</feature>
<dbReference type="GO" id="GO:0004029">
    <property type="term" value="F:aldehyde dehydrogenase (NAD+) activity"/>
    <property type="evidence" value="ECO:0007669"/>
    <property type="project" value="TreeGrafter"/>
</dbReference>
<dbReference type="InterPro" id="IPR016162">
    <property type="entry name" value="Ald_DH_N"/>
</dbReference>
<dbReference type="InterPro" id="IPR015590">
    <property type="entry name" value="Aldehyde_DH_dom"/>
</dbReference>
<feature type="active site" evidence="5 6">
    <location>
        <position position="211"/>
    </location>
</feature>